<keyword evidence="1" id="KW-0378">Hydrolase</keyword>
<dbReference type="Pfam" id="PF08282">
    <property type="entry name" value="Hydrolase_3"/>
    <property type="match status" value="1"/>
</dbReference>
<dbReference type="InterPro" id="IPR023214">
    <property type="entry name" value="HAD_sf"/>
</dbReference>
<comment type="caution">
    <text evidence="1">The sequence shown here is derived from an EMBL/GenBank/DDBJ whole genome shotgun (WGS) entry which is preliminary data.</text>
</comment>
<dbReference type="SFLD" id="SFLDG01140">
    <property type="entry name" value="C2.B:_Phosphomannomutase_and_P"/>
    <property type="match status" value="1"/>
</dbReference>
<organism evidence="1 2">
    <name type="scientific">Apilactobacillus xinyiensis</name>
    <dbReference type="NCBI Taxonomy" id="2841032"/>
    <lineage>
        <taxon>Bacteria</taxon>
        <taxon>Bacillati</taxon>
        <taxon>Bacillota</taxon>
        <taxon>Bacilli</taxon>
        <taxon>Lactobacillales</taxon>
        <taxon>Lactobacillaceae</taxon>
        <taxon>Apilactobacillus</taxon>
    </lineage>
</organism>
<dbReference type="PANTHER" id="PTHR10000:SF8">
    <property type="entry name" value="HAD SUPERFAMILY HYDROLASE-LIKE, TYPE 3"/>
    <property type="match status" value="1"/>
</dbReference>
<dbReference type="NCBIfam" id="TIGR00099">
    <property type="entry name" value="Cof-subfamily"/>
    <property type="match status" value="1"/>
</dbReference>
<dbReference type="GO" id="GO:0016787">
    <property type="term" value="F:hydrolase activity"/>
    <property type="evidence" value="ECO:0007669"/>
    <property type="project" value="UniProtKB-KW"/>
</dbReference>
<sequence>MIKLIALDLDNTLLNSNKEISEQNATTLKKLHNDGFKVVLCTGRPINAVWNYVEQLNLLQPDDYTVTFNGGMVIRNIDKKVLFQDSLSLNDFKLLHDFANQNSLPLDILDFKQVYSLVDLVQSDYKEVLNANLKFVSASFNDLPDQKYSKAIMSASSKKLDDVRRDMPDIIKNNYHIVRSQPQIMEFLKPSVNKANGLERLLEKLNLNFSNLMTFGDAENDIEMLKAAKIGVVMDNAKTDIKKIGDDITLDHDQDGVAYYLKKYFK</sequence>
<dbReference type="CDD" id="cd07516">
    <property type="entry name" value="HAD_Pase"/>
    <property type="match status" value="1"/>
</dbReference>
<name>A0ABT0I2L0_9LACO</name>
<dbReference type="SFLD" id="SFLDG01144">
    <property type="entry name" value="C2.B.4:_PGP_Like"/>
    <property type="match status" value="1"/>
</dbReference>
<protein>
    <submittedName>
        <fullName evidence="1">Cof-type HAD-IIB family hydrolase</fullName>
    </submittedName>
</protein>
<evidence type="ECO:0000313" key="1">
    <source>
        <dbReference type="EMBL" id="MCK8624947.1"/>
    </source>
</evidence>
<dbReference type="Gene3D" id="3.30.1240.10">
    <property type="match status" value="1"/>
</dbReference>
<keyword evidence="2" id="KW-1185">Reference proteome</keyword>
<dbReference type="Proteomes" id="UP001522905">
    <property type="component" value="Unassembled WGS sequence"/>
</dbReference>
<proteinExistence type="predicted"/>
<dbReference type="PROSITE" id="PS01229">
    <property type="entry name" value="COF_2"/>
    <property type="match status" value="1"/>
</dbReference>
<dbReference type="Gene3D" id="3.40.50.1000">
    <property type="entry name" value="HAD superfamily/HAD-like"/>
    <property type="match status" value="1"/>
</dbReference>
<dbReference type="PANTHER" id="PTHR10000">
    <property type="entry name" value="PHOSPHOSERINE PHOSPHATASE"/>
    <property type="match status" value="1"/>
</dbReference>
<reference evidence="1 2" key="1">
    <citation type="submission" date="2021-11" db="EMBL/GenBank/DDBJ databases">
        <title>Comparative genomics of bee honey and flower isolates.</title>
        <authorList>
            <person name="Bechtner J.D."/>
            <person name="Gallus M.K."/>
            <person name="Ehrmann M."/>
        </authorList>
    </citation>
    <scope>NUCLEOTIDE SEQUENCE [LARGE SCALE GENOMIC DNA]</scope>
    <source>
        <strain evidence="1 2">M161</strain>
    </source>
</reference>
<dbReference type="EMBL" id="JAJIAO010000005">
    <property type="protein sequence ID" value="MCK8624947.1"/>
    <property type="molecule type" value="Genomic_DNA"/>
</dbReference>
<dbReference type="NCBIfam" id="TIGR01484">
    <property type="entry name" value="HAD-SF-IIB"/>
    <property type="match status" value="1"/>
</dbReference>
<dbReference type="InterPro" id="IPR006379">
    <property type="entry name" value="HAD-SF_hydro_IIB"/>
</dbReference>
<accession>A0ABT0I2L0</accession>
<dbReference type="SUPFAM" id="SSF56784">
    <property type="entry name" value="HAD-like"/>
    <property type="match status" value="1"/>
</dbReference>
<evidence type="ECO:0000313" key="2">
    <source>
        <dbReference type="Proteomes" id="UP001522905"/>
    </source>
</evidence>
<dbReference type="InterPro" id="IPR000150">
    <property type="entry name" value="Cof"/>
</dbReference>
<gene>
    <name evidence="1" type="ORF">LNP07_05385</name>
</gene>
<dbReference type="InterPro" id="IPR036412">
    <property type="entry name" value="HAD-like_sf"/>
</dbReference>
<dbReference type="SFLD" id="SFLDS00003">
    <property type="entry name" value="Haloacid_Dehalogenase"/>
    <property type="match status" value="1"/>
</dbReference>